<dbReference type="InterPro" id="IPR006764">
    <property type="entry name" value="SAM_dep_MeTrfase_SAV2177_type"/>
</dbReference>
<reference evidence="1 2" key="1">
    <citation type="submission" date="2016-11" db="EMBL/GenBank/DDBJ databases">
        <authorList>
            <person name="Jaros S."/>
            <person name="Januszkiewicz K."/>
            <person name="Wedrychowicz H."/>
        </authorList>
    </citation>
    <scope>NUCLEOTIDE SEQUENCE [LARGE SCALE GENOMIC DNA]</scope>
    <source>
        <strain evidence="1 2">CGMCC 4.5723</strain>
    </source>
</reference>
<gene>
    <name evidence="1" type="ORF">SAMN05421803_102297</name>
</gene>
<dbReference type="Pfam" id="PF04672">
    <property type="entry name" value="Methyltransf_19"/>
    <property type="match status" value="1"/>
</dbReference>
<dbReference type="SUPFAM" id="SSF53335">
    <property type="entry name" value="S-adenosyl-L-methionine-dependent methyltransferases"/>
    <property type="match status" value="1"/>
</dbReference>
<evidence type="ECO:0000313" key="1">
    <source>
        <dbReference type="EMBL" id="SHI85413.1"/>
    </source>
</evidence>
<evidence type="ECO:0000313" key="2">
    <source>
        <dbReference type="Proteomes" id="UP000184452"/>
    </source>
</evidence>
<dbReference type="Proteomes" id="UP000184452">
    <property type="component" value="Unassembled WGS sequence"/>
</dbReference>
<dbReference type="EMBL" id="FQZK01000002">
    <property type="protein sequence ID" value="SHI85413.1"/>
    <property type="molecule type" value="Genomic_DNA"/>
</dbReference>
<dbReference type="GO" id="GO:0032259">
    <property type="term" value="P:methylation"/>
    <property type="evidence" value="ECO:0007669"/>
    <property type="project" value="UniProtKB-KW"/>
</dbReference>
<dbReference type="AlphaFoldDB" id="A0A1M6EIZ4"/>
<keyword evidence="1" id="KW-0808">Transferase</keyword>
<accession>A0A1M6EIZ4</accession>
<protein>
    <submittedName>
        <fullName evidence="1">S-adenosyl methyltransferase</fullName>
    </submittedName>
</protein>
<dbReference type="PIRSF" id="PIRSF017393">
    <property type="entry name" value="MTase_SAV2177"/>
    <property type="match status" value="1"/>
</dbReference>
<proteinExistence type="predicted"/>
<dbReference type="OrthoDB" id="3216820at2"/>
<sequence length="290" mass="32390">MSRFTSPDFLRQAGTRQEHFNPPPAVDLTRPSLARLHSFHLKGKDHFEVDRDLAVAAEQVAPGFQDLVLGERAFLQRAVRHLYEEEGVDQFVQLGAGLPAPGDPHEIAPRARVAYVTDDLMVLAHHRALVSEHRTTAVQGRLTRPADLFASPALRALIDLDRPVGLLLPGTLSHVADIDTPAAHMAALRTLLPAGSHLVMSHHHRPDPAVFPKDAHRAEQLQNVFRRHLNSGYWRTREEIQSLLEGWNVLSPGLMEVQRWRTLPVAPPVPGSYQMPQRNRRLLLGATART</sequence>
<dbReference type="RefSeq" id="WP_073376124.1">
    <property type="nucleotide sequence ID" value="NZ_FQZK01000002.1"/>
</dbReference>
<organism evidence="1 2">
    <name type="scientific">Nocardiopsis flavescens</name>
    <dbReference type="NCBI Taxonomy" id="758803"/>
    <lineage>
        <taxon>Bacteria</taxon>
        <taxon>Bacillati</taxon>
        <taxon>Actinomycetota</taxon>
        <taxon>Actinomycetes</taxon>
        <taxon>Streptosporangiales</taxon>
        <taxon>Nocardiopsidaceae</taxon>
        <taxon>Nocardiopsis</taxon>
    </lineage>
</organism>
<dbReference type="GO" id="GO:0008168">
    <property type="term" value="F:methyltransferase activity"/>
    <property type="evidence" value="ECO:0007669"/>
    <property type="project" value="UniProtKB-KW"/>
</dbReference>
<name>A0A1M6EIZ4_9ACTN</name>
<dbReference type="Gene3D" id="3.40.50.150">
    <property type="entry name" value="Vaccinia Virus protein VP39"/>
    <property type="match status" value="1"/>
</dbReference>
<keyword evidence="2" id="KW-1185">Reference proteome</keyword>
<dbReference type="STRING" id="758803.SAMN05421803_102297"/>
<keyword evidence="1" id="KW-0489">Methyltransferase</keyword>
<dbReference type="InterPro" id="IPR029063">
    <property type="entry name" value="SAM-dependent_MTases_sf"/>
</dbReference>